<keyword evidence="1" id="KW-0732">Signal</keyword>
<reference evidence="2 3" key="1">
    <citation type="submission" date="2015-08" db="EMBL/GenBank/DDBJ databases">
        <authorList>
            <person name="Babu N.S."/>
            <person name="Beckwith C.J."/>
            <person name="Beseler K.G."/>
            <person name="Brison A."/>
            <person name="Carone J.V."/>
            <person name="Caskin T.P."/>
            <person name="Diamond M."/>
            <person name="Durham M.E."/>
            <person name="Foxe J.M."/>
            <person name="Go M."/>
            <person name="Henderson B.A."/>
            <person name="Jones I.B."/>
            <person name="McGettigan J.A."/>
            <person name="Micheletti S.J."/>
            <person name="Nasrallah M.E."/>
            <person name="Ortiz D."/>
            <person name="Piller C.R."/>
            <person name="Privatt S.R."/>
            <person name="Schneider S.L."/>
            <person name="Sharp S."/>
            <person name="Smith T.C."/>
            <person name="Stanton J.D."/>
            <person name="Ullery H.E."/>
            <person name="Wilson R.J."/>
            <person name="Serrano M.G."/>
            <person name="Buck G."/>
            <person name="Lee V."/>
            <person name="Wang Y."/>
            <person name="Carvalho R."/>
            <person name="Voegtly L."/>
            <person name="Shi R."/>
            <person name="Duckworth R."/>
            <person name="Johnson A."/>
            <person name="Loviza R."/>
            <person name="Walstead R."/>
            <person name="Shah Z."/>
            <person name="Kiflezghi M."/>
            <person name="Wade K."/>
            <person name="Ball S.L."/>
            <person name="Bradley K.W."/>
            <person name="Asai D.J."/>
            <person name="Bowman C.A."/>
            <person name="Russell D.A."/>
            <person name="Pope W.H."/>
            <person name="Jacobs-Sera D."/>
            <person name="Hendrix R.W."/>
            <person name="Hatfull G.F."/>
        </authorList>
    </citation>
    <scope>NUCLEOTIDE SEQUENCE [LARGE SCALE GENOMIC DNA]</scope>
    <source>
        <strain evidence="2 3">DSM 27648</strain>
    </source>
</reference>
<dbReference type="PROSITE" id="PS51257">
    <property type="entry name" value="PROKAR_LIPOPROTEIN"/>
    <property type="match status" value="1"/>
</dbReference>
<evidence type="ECO:0000313" key="3">
    <source>
        <dbReference type="Proteomes" id="UP000064967"/>
    </source>
</evidence>
<feature type="chain" id="PRO_5005466377" description="Lipoprotein" evidence="1">
    <location>
        <begin position="20"/>
        <end position="272"/>
    </location>
</feature>
<dbReference type="KEGG" id="llu:AKJ09_05710"/>
<dbReference type="EMBL" id="CP012333">
    <property type="protein sequence ID" value="AKU99046.1"/>
    <property type="molecule type" value="Genomic_DNA"/>
</dbReference>
<keyword evidence="3" id="KW-1185">Reference proteome</keyword>
<gene>
    <name evidence="2" type="ORF">AKJ09_05710</name>
</gene>
<sequence>MRRLLFLALLLSASSACSACSGSKGRIQHVQSARVHAANGGVRQAQEFAAAVDGAFKAGDYKKKAKAGVIDAGEAMQAIDRVLPMAGVDGPTLVAWRAVLLLDVGRTNDAFSEYNRSFAMGPNELAGTALIDHYSQANRPDLAGEVCAKTVPALRTTDAKLEMIARCRKRMNAISPEGEMAWMSPELVDWYQTENARRLGAAVEADNARAERQRQEQRVVRGMEQCSASCKERGLYCQNNCRHDPLCDQRCVEINRACLDRCESKAYDSLDR</sequence>
<dbReference type="AlphaFoldDB" id="A0A0K1Q078"/>
<evidence type="ECO:0000256" key="1">
    <source>
        <dbReference type="SAM" id="SignalP"/>
    </source>
</evidence>
<evidence type="ECO:0008006" key="4">
    <source>
        <dbReference type="Google" id="ProtNLM"/>
    </source>
</evidence>
<protein>
    <recommendedName>
        <fullName evidence="4">Lipoprotein</fullName>
    </recommendedName>
</protein>
<name>A0A0K1Q078_9BACT</name>
<feature type="signal peptide" evidence="1">
    <location>
        <begin position="1"/>
        <end position="19"/>
    </location>
</feature>
<dbReference type="Proteomes" id="UP000064967">
    <property type="component" value="Chromosome"/>
</dbReference>
<evidence type="ECO:0000313" key="2">
    <source>
        <dbReference type="EMBL" id="AKU99046.1"/>
    </source>
</evidence>
<proteinExistence type="predicted"/>
<organism evidence="2 3">
    <name type="scientific">Labilithrix luteola</name>
    <dbReference type="NCBI Taxonomy" id="1391654"/>
    <lineage>
        <taxon>Bacteria</taxon>
        <taxon>Pseudomonadati</taxon>
        <taxon>Myxococcota</taxon>
        <taxon>Polyangia</taxon>
        <taxon>Polyangiales</taxon>
        <taxon>Labilitrichaceae</taxon>
        <taxon>Labilithrix</taxon>
    </lineage>
</organism>
<accession>A0A0K1Q078</accession>